<organism evidence="2 3">
    <name type="scientific">SAR86 cluster bacterium</name>
    <dbReference type="NCBI Taxonomy" id="2030880"/>
    <lineage>
        <taxon>Bacteria</taxon>
        <taxon>Pseudomonadati</taxon>
        <taxon>Pseudomonadota</taxon>
        <taxon>Gammaproteobacteria</taxon>
        <taxon>SAR86 cluster</taxon>
    </lineage>
</organism>
<dbReference type="Proteomes" id="UP000218767">
    <property type="component" value="Unassembled WGS sequence"/>
</dbReference>
<protein>
    <submittedName>
        <fullName evidence="2">Uncharacterized protein</fullName>
    </submittedName>
</protein>
<sequence>MYVRNLSICLFIISCNAPLLAQQESPYEAPRTPHGQPDLEGVWATHFATMMERPDGVESLAVTESEAHTIAADLLAVIPHNEDPQFEYDGVNQLALVAGEYRTSIIVNPEHGKLPYKDSALQQVGYTATRYLTEFDHPEQRGLMERCLQSFGFPPIQVIPIINPYQIVQTRDQLFLYTEGPVGIRIIHLNSQRNQQAPASHEGYSTGYWEGDTLVVETSNFREDHPIRSGFGTPMLITPNTEIEERFTRLSDTELNYFFTVTDDELYTQPWSGEFSLYANEGPIYEYACHEGNYSLPSILRGGQMQAEEQADRLN</sequence>
<reference evidence="3" key="1">
    <citation type="submission" date="2017-08" db="EMBL/GenBank/DDBJ databases">
        <title>A dynamic microbial community with high functional redundancy inhabits the cold, oxic subseafloor aquifer.</title>
        <authorList>
            <person name="Tully B.J."/>
            <person name="Wheat C.G."/>
            <person name="Glazer B.T."/>
            <person name="Huber J.A."/>
        </authorList>
    </citation>
    <scope>NUCLEOTIDE SEQUENCE [LARGE SCALE GENOMIC DNA]</scope>
</reference>
<dbReference type="AlphaFoldDB" id="A0A2A4X498"/>
<evidence type="ECO:0000256" key="1">
    <source>
        <dbReference type="SAM" id="SignalP"/>
    </source>
</evidence>
<dbReference type="PROSITE" id="PS51257">
    <property type="entry name" value="PROKAR_LIPOPROTEIN"/>
    <property type="match status" value="1"/>
</dbReference>
<name>A0A2A4X498_9GAMM</name>
<proteinExistence type="predicted"/>
<feature type="signal peptide" evidence="1">
    <location>
        <begin position="1"/>
        <end position="21"/>
    </location>
</feature>
<keyword evidence="1" id="KW-0732">Signal</keyword>
<evidence type="ECO:0000313" key="2">
    <source>
        <dbReference type="EMBL" id="PCI77458.1"/>
    </source>
</evidence>
<feature type="chain" id="PRO_5013399997" evidence="1">
    <location>
        <begin position="22"/>
        <end position="315"/>
    </location>
</feature>
<accession>A0A2A4X498</accession>
<dbReference type="EMBL" id="NVUL01000045">
    <property type="protein sequence ID" value="PCI77458.1"/>
    <property type="molecule type" value="Genomic_DNA"/>
</dbReference>
<evidence type="ECO:0000313" key="3">
    <source>
        <dbReference type="Proteomes" id="UP000218767"/>
    </source>
</evidence>
<comment type="caution">
    <text evidence="2">The sequence shown here is derived from an EMBL/GenBank/DDBJ whole genome shotgun (WGS) entry which is preliminary data.</text>
</comment>
<gene>
    <name evidence="2" type="ORF">COB20_08090</name>
</gene>